<dbReference type="AlphaFoldDB" id="A0A4Q4T9E4"/>
<feature type="domain" description="DUF8212" evidence="2">
    <location>
        <begin position="223"/>
        <end position="285"/>
    </location>
</feature>
<accession>A0A4Q4T9E4</accession>
<reference evidence="3 4" key="1">
    <citation type="submission" date="2018-06" db="EMBL/GenBank/DDBJ databases">
        <title>Complete Genomes of Monosporascus.</title>
        <authorList>
            <person name="Robinson A.J."/>
            <person name="Natvig D.O."/>
        </authorList>
    </citation>
    <scope>NUCLEOTIDE SEQUENCE [LARGE SCALE GENOMIC DNA]</scope>
    <source>
        <strain evidence="3 4">CBS 110550</strain>
    </source>
</reference>
<gene>
    <name evidence="3" type="ORF">DL764_005959</name>
</gene>
<name>A0A4Q4T9E4_9PEZI</name>
<dbReference type="PANTHER" id="PTHR10622">
    <property type="entry name" value="HET DOMAIN-CONTAINING PROTEIN"/>
    <property type="match status" value="1"/>
</dbReference>
<organism evidence="3 4">
    <name type="scientific">Monosporascus ibericus</name>
    <dbReference type="NCBI Taxonomy" id="155417"/>
    <lineage>
        <taxon>Eukaryota</taxon>
        <taxon>Fungi</taxon>
        <taxon>Dikarya</taxon>
        <taxon>Ascomycota</taxon>
        <taxon>Pezizomycotina</taxon>
        <taxon>Sordariomycetes</taxon>
        <taxon>Xylariomycetidae</taxon>
        <taxon>Xylariales</taxon>
        <taxon>Xylariales incertae sedis</taxon>
        <taxon>Monosporascus</taxon>
    </lineage>
</organism>
<dbReference type="STRING" id="155417.A0A4Q4T9E4"/>
<dbReference type="Pfam" id="PF06985">
    <property type="entry name" value="HET"/>
    <property type="match status" value="1"/>
</dbReference>
<feature type="domain" description="Heterokaryon incompatibility" evidence="1">
    <location>
        <begin position="25"/>
        <end position="122"/>
    </location>
</feature>
<evidence type="ECO:0000313" key="3">
    <source>
        <dbReference type="EMBL" id="RYP02124.1"/>
    </source>
</evidence>
<dbReference type="InterPro" id="IPR010730">
    <property type="entry name" value="HET"/>
</dbReference>
<protein>
    <submittedName>
        <fullName evidence="3">Uncharacterized protein</fullName>
    </submittedName>
</protein>
<sequence>MRLINTKTKTLKLEEFTGTKIPRRYAILSHTWEGDEVTLQDLSAGSKIATGKKGFLKIKQVCELAKEDDIDYVWVDTCCIDKTSSAELTEAINSMFTWYKNSAICYAYLSDLDRNATGTQIRQCRWFTRGWTLQELVAPSDVQFYDLDWNKWGTKLELVDDISSATGISKEVLRNETPLHTISVASRMSWAAHRQTTREEDIAYCLLGIFDVNMPMLYGEGERAFIRLQEEIIKQSNDLTLFAWQADLQATSTPEWCSFLEQATSTPEWRRIAEQATSTLELTRSLEQTILIQEWRRIVEKATSTQEWTCFLELVTLPQERRRIVNQATSTQEWTRFLQQATSTQEWIRIVKQPFREWTRFLEQRTSTREFRGILAKSPTEFSHAGDIIVSHDRRFNPEFSMTNKGLRITPRLIKRPEEEEGDLMMLNCYQKDVPNQRIGIYLTQSGPDVKDIHESFSTTFHFKFDFALHPFRYLSTFPESSWDHQRNRFFAGGQSSTGYHIFRNDPRMRGYDFIVAFGISDNSKPKIMMKASWNAAFILPPKRNMISAQLYWITAQLYWIQLDCSEQQL</sequence>
<dbReference type="EMBL" id="QJNU01000330">
    <property type="protein sequence ID" value="RYP02124.1"/>
    <property type="molecule type" value="Genomic_DNA"/>
</dbReference>
<dbReference type="PANTHER" id="PTHR10622:SF12">
    <property type="entry name" value="HET DOMAIN-CONTAINING PROTEIN"/>
    <property type="match status" value="1"/>
</dbReference>
<dbReference type="InterPro" id="IPR058525">
    <property type="entry name" value="DUF8212"/>
</dbReference>
<comment type="caution">
    <text evidence="3">The sequence shown here is derived from an EMBL/GenBank/DDBJ whole genome shotgun (WGS) entry which is preliminary data.</text>
</comment>
<proteinExistence type="predicted"/>
<keyword evidence="4" id="KW-1185">Reference proteome</keyword>
<evidence type="ECO:0000259" key="2">
    <source>
        <dbReference type="Pfam" id="PF26640"/>
    </source>
</evidence>
<dbReference type="Pfam" id="PF26640">
    <property type="entry name" value="DUF8212"/>
    <property type="match status" value="1"/>
</dbReference>
<evidence type="ECO:0000259" key="1">
    <source>
        <dbReference type="Pfam" id="PF06985"/>
    </source>
</evidence>
<evidence type="ECO:0000313" key="4">
    <source>
        <dbReference type="Proteomes" id="UP000293360"/>
    </source>
</evidence>
<dbReference type="OrthoDB" id="20872at2759"/>
<dbReference type="Proteomes" id="UP000293360">
    <property type="component" value="Unassembled WGS sequence"/>
</dbReference>